<evidence type="ECO:0000313" key="2">
    <source>
        <dbReference type="Proteomes" id="UP001589828"/>
    </source>
</evidence>
<sequence>MPNTTCLSGPAFSLNGNVSFASRAVSFQLSFDSVEDQQTVKAYEWYLDGNIVIGVEGPALEGNISCGNHSVGARILAQDGWSGLKYLAFSTCQAVSAVITGPVNVTEGGSAVYQVIATLADHTTEDVTGDYTFSSTDGTFAGAVFTPGINDTGLANRPATITATGPSGTLSKPITIQDPAIAPGVLVIDLFNNTGLDVIALIDNAEVPGNHVPAYTGSNIIPASSVPAEALVLASDLIGQDTLNWRFEFNLEKLLAEYPASTSFTLYIKGRGSAPQTLNGAFSVKTAAAEMVLSGSPGSYIPGVNGGGTFRDIVNFSSELVGGANGSHAEGDLTTIIKFVYDVASRTLSYTVRGPVQLSDFDYMSVRYHWDTGAGTDLDILVGFENNGTSVDDHYVGFGQDSITIPANASPEGESYLWWGLDNRGDSGYEAALIGIKKFVADFPASSDVVEVGIYAVWYGQPVTGNFTVQLNTYKDGSMGQSGTDFVNTGGELVFSDTYSVTTQVHNIAHSPPSAYKVGVLKYNKTTQTAVIDIN</sequence>
<proteinExistence type="predicted"/>
<dbReference type="Gene3D" id="2.60.40.1080">
    <property type="match status" value="1"/>
</dbReference>
<accession>A0ABV6L515</accession>
<dbReference type="Proteomes" id="UP001589828">
    <property type="component" value="Unassembled WGS sequence"/>
</dbReference>
<name>A0ABV6L515_9SPHI</name>
<organism evidence="1 2">
    <name type="scientific">Mucilaginibacter angelicae</name>
    <dbReference type="NCBI Taxonomy" id="869718"/>
    <lineage>
        <taxon>Bacteria</taxon>
        <taxon>Pseudomonadati</taxon>
        <taxon>Bacteroidota</taxon>
        <taxon>Sphingobacteriia</taxon>
        <taxon>Sphingobacteriales</taxon>
        <taxon>Sphingobacteriaceae</taxon>
        <taxon>Mucilaginibacter</taxon>
    </lineage>
</organism>
<reference evidence="1 2" key="1">
    <citation type="submission" date="2024-09" db="EMBL/GenBank/DDBJ databases">
        <authorList>
            <person name="Sun Q."/>
            <person name="Mori K."/>
        </authorList>
    </citation>
    <scope>NUCLEOTIDE SEQUENCE [LARGE SCALE GENOMIC DNA]</scope>
    <source>
        <strain evidence="1 2">NCAIM B.02415</strain>
    </source>
</reference>
<protein>
    <recommendedName>
        <fullName evidence="3">Big-1 domain-containing protein</fullName>
    </recommendedName>
</protein>
<comment type="caution">
    <text evidence="1">The sequence shown here is derived from an EMBL/GenBank/DDBJ whole genome shotgun (WGS) entry which is preliminary data.</text>
</comment>
<evidence type="ECO:0008006" key="3">
    <source>
        <dbReference type="Google" id="ProtNLM"/>
    </source>
</evidence>
<dbReference type="RefSeq" id="WP_377022388.1">
    <property type="nucleotide sequence ID" value="NZ_JBHLTS010000021.1"/>
</dbReference>
<dbReference type="EMBL" id="JBHLTS010000021">
    <property type="protein sequence ID" value="MFC0514544.1"/>
    <property type="molecule type" value="Genomic_DNA"/>
</dbReference>
<evidence type="ECO:0000313" key="1">
    <source>
        <dbReference type="EMBL" id="MFC0514544.1"/>
    </source>
</evidence>
<gene>
    <name evidence="1" type="ORF">ACFFGT_10040</name>
</gene>
<keyword evidence="2" id="KW-1185">Reference proteome</keyword>